<evidence type="ECO:0000256" key="1">
    <source>
        <dbReference type="SAM" id="SignalP"/>
    </source>
</evidence>
<comment type="caution">
    <text evidence="2">The sequence shown here is derived from an EMBL/GenBank/DDBJ whole genome shotgun (WGS) entry which is preliminary data.</text>
</comment>
<proteinExistence type="predicted"/>
<evidence type="ECO:0000313" key="2">
    <source>
        <dbReference type="EMBL" id="MCE7510532.1"/>
    </source>
</evidence>
<keyword evidence="1" id="KW-0732">Signal</keyword>
<feature type="signal peptide" evidence="1">
    <location>
        <begin position="1"/>
        <end position="23"/>
    </location>
</feature>
<dbReference type="EMBL" id="JAJVKT010000025">
    <property type="protein sequence ID" value="MCE7510532.1"/>
    <property type="molecule type" value="Genomic_DNA"/>
</dbReference>
<name>A0A9Q3W907_9GAMM</name>
<accession>A0A9Q3W907</accession>
<dbReference type="SUPFAM" id="SSF54427">
    <property type="entry name" value="NTF2-like"/>
    <property type="match status" value="1"/>
</dbReference>
<dbReference type="InterPro" id="IPR032710">
    <property type="entry name" value="NTF2-like_dom_sf"/>
</dbReference>
<organism evidence="2 3">
    <name type="scientific">Alloalcanivorax xenomutans</name>
    <dbReference type="NCBI Taxonomy" id="1094342"/>
    <lineage>
        <taxon>Bacteria</taxon>
        <taxon>Pseudomonadati</taxon>
        <taxon>Pseudomonadota</taxon>
        <taxon>Gammaproteobacteria</taxon>
        <taxon>Oceanospirillales</taxon>
        <taxon>Alcanivoracaceae</taxon>
        <taxon>Alloalcanivorax</taxon>
    </lineage>
</organism>
<dbReference type="AlphaFoldDB" id="A0A9Q3W907"/>
<protein>
    <submittedName>
        <fullName evidence="2">Nuclear transport factor 2 family protein</fullName>
    </submittedName>
</protein>
<feature type="chain" id="PRO_5040175289" evidence="1">
    <location>
        <begin position="24"/>
        <end position="152"/>
    </location>
</feature>
<sequence>MVMRWLYGLCLLGLLASSTLVHADAASRLVERYVQALQQRDDTALAALLAEDTRIKVTLLMGQEPPMVISLTRAEYLQQQRALWNFASDHAVTVGDRSVSEKGEGASVTFEQKERYKLLQGTLNRNSQMTLRTWSRDGKSIITEIQARIRQW</sequence>
<dbReference type="KEGG" id="axe:P40_07525"/>
<gene>
    <name evidence="2" type="ORF">LZG35_17995</name>
</gene>
<evidence type="ECO:0000313" key="3">
    <source>
        <dbReference type="Proteomes" id="UP001107961"/>
    </source>
</evidence>
<keyword evidence="3" id="KW-1185">Reference proteome</keyword>
<dbReference type="Gene3D" id="3.10.450.50">
    <property type="match status" value="1"/>
</dbReference>
<dbReference type="RefSeq" id="WP_080530722.1">
    <property type="nucleotide sequence ID" value="NZ_JAJVKT010000025.1"/>
</dbReference>
<reference evidence="2" key="1">
    <citation type="submission" date="2022-01" db="EMBL/GenBank/DDBJ databases">
        <authorList>
            <person name="Karlyshev A.V."/>
            <person name="Jaspars M."/>
        </authorList>
    </citation>
    <scope>NUCLEOTIDE SEQUENCE</scope>
    <source>
        <strain evidence="2">AGSA3-2</strain>
    </source>
</reference>
<dbReference type="Proteomes" id="UP001107961">
    <property type="component" value="Unassembled WGS sequence"/>
</dbReference>